<dbReference type="AlphaFoldDB" id="A0A5M6D745"/>
<reference evidence="1 2" key="1">
    <citation type="submission" date="2019-09" db="EMBL/GenBank/DDBJ databases">
        <title>Genome sequence and assembly of Adhaeribacter sp.</title>
        <authorList>
            <person name="Chhetri G."/>
        </authorList>
    </citation>
    <scope>NUCLEOTIDE SEQUENCE [LARGE SCALE GENOMIC DNA]</scope>
    <source>
        <strain evidence="1 2">DK36</strain>
    </source>
</reference>
<sequence length="181" mass="20939">MKYLDRDIDFGYKHQRINIQINFEDFRVDLLTSNDSVLLSVISHNDHKKLQSTYYTEAAVLKYLGLRNDFYGSNKKIKDLEEEISSNITYAFYCGDGLPKTNEGKHIERLVNTKSINKLNEMLNSINIETQTYGVAGFEMLSKKFVKISKEQKEIIKYIKRRNSEVVTCSGCLTGLVVKIY</sequence>
<dbReference type="EMBL" id="VWSF01000014">
    <property type="protein sequence ID" value="KAA5543374.1"/>
    <property type="molecule type" value="Genomic_DNA"/>
</dbReference>
<gene>
    <name evidence="1" type="ORF">F0145_17185</name>
</gene>
<protein>
    <submittedName>
        <fullName evidence="1">Uncharacterized protein</fullName>
    </submittedName>
</protein>
<keyword evidence="2" id="KW-1185">Reference proteome</keyword>
<evidence type="ECO:0000313" key="2">
    <source>
        <dbReference type="Proteomes" id="UP000323426"/>
    </source>
</evidence>
<accession>A0A5M6D745</accession>
<dbReference type="Proteomes" id="UP000323426">
    <property type="component" value="Unassembled WGS sequence"/>
</dbReference>
<proteinExistence type="predicted"/>
<comment type="caution">
    <text evidence="1">The sequence shown here is derived from an EMBL/GenBank/DDBJ whole genome shotgun (WGS) entry which is preliminary data.</text>
</comment>
<name>A0A5M6D745_9BACT</name>
<organism evidence="1 2">
    <name type="scientific">Adhaeribacter rhizoryzae</name>
    <dbReference type="NCBI Taxonomy" id="2607907"/>
    <lineage>
        <taxon>Bacteria</taxon>
        <taxon>Pseudomonadati</taxon>
        <taxon>Bacteroidota</taxon>
        <taxon>Cytophagia</taxon>
        <taxon>Cytophagales</taxon>
        <taxon>Hymenobacteraceae</taxon>
        <taxon>Adhaeribacter</taxon>
    </lineage>
</organism>
<evidence type="ECO:0000313" key="1">
    <source>
        <dbReference type="EMBL" id="KAA5543374.1"/>
    </source>
</evidence>
<dbReference type="RefSeq" id="WP_150090174.1">
    <property type="nucleotide sequence ID" value="NZ_VWSF01000014.1"/>
</dbReference>